<dbReference type="InterPro" id="IPR003462">
    <property type="entry name" value="ODC_Mu_crystall"/>
</dbReference>
<accession>A0A4S4MRT9</accession>
<protein>
    <recommendedName>
        <fullName evidence="4">Ornithine cyclodeaminase</fullName>
    </recommendedName>
</protein>
<dbReference type="Gene3D" id="3.30.1780.10">
    <property type="entry name" value="ornithine cyclodeaminase, domain 1"/>
    <property type="match status" value="1"/>
</dbReference>
<dbReference type="PIRSF" id="PIRSF001439">
    <property type="entry name" value="CryM"/>
    <property type="match status" value="1"/>
</dbReference>
<evidence type="ECO:0000256" key="1">
    <source>
        <dbReference type="ARBA" id="ARBA00008903"/>
    </source>
</evidence>
<dbReference type="EMBL" id="SGPM01000154">
    <property type="protein sequence ID" value="THH28852.1"/>
    <property type="molecule type" value="Genomic_DNA"/>
</dbReference>
<evidence type="ECO:0000313" key="3">
    <source>
        <dbReference type="Proteomes" id="UP000308730"/>
    </source>
</evidence>
<comment type="similarity">
    <text evidence="1">Belongs to the ornithine cyclodeaminase/mu-crystallin family.</text>
</comment>
<proteinExistence type="inferred from homology"/>
<dbReference type="PANTHER" id="PTHR13812:SF19">
    <property type="entry name" value="KETIMINE REDUCTASE MU-CRYSTALLIN"/>
    <property type="match status" value="1"/>
</dbReference>
<evidence type="ECO:0000313" key="2">
    <source>
        <dbReference type="EMBL" id="THH28852.1"/>
    </source>
</evidence>
<gene>
    <name evidence="2" type="ORF">EUX98_g5332</name>
</gene>
<dbReference type="GO" id="GO:0005737">
    <property type="term" value="C:cytoplasm"/>
    <property type="evidence" value="ECO:0007669"/>
    <property type="project" value="TreeGrafter"/>
</dbReference>
<dbReference type="Proteomes" id="UP000308730">
    <property type="component" value="Unassembled WGS sequence"/>
</dbReference>
<comment type="caution">
    <text evidence="2">The sequence shown here is derived from an EMBL/GenBank/DDBJ whole genome shotgun (WGS) entry which is preliminary data.</text>
</comment>
<organism evidence="2 3">
    <name type="scientific">Antrodiella citrinella</name>
    <dbReference type="NCBI Taxonomy" id="2447956"/>
    <lineage>
        <taxon>Eukaryota</taxon>
        <taxon>Fungi</taxon>
        <taxon>Dikarya</taxon>
        <taxon>Basidiomycota</taxon>
        <taxon>Agaricomycotina</taxon>
        <taxon>Agaricomycetes</taxon>
        <taxon>Polyporales</taxon>
        <taxon>Steccherinaceae</taxon>
        <taxon>Antrodiella</taxon>
    </lineage>
</organism>
<name>A0A4S4MRT9_9APHY</name>
<sequence length="362" mass="37926">MSALFLSAADVDAVTSGFTSDELVALMVTVFTRLSQSASASTPVHVDIAMPHRTVVPTSSHSVLFMPSRLAPFGTALKVVSVPTASASQDVRERGLPATTLVMDEQTGQVKAIVNAGKLTALRNAAGSLLSSRLLVPLSRPPHSIVAVGSGAQIAAHISLFLQNYHTITRCTIFNRSANTRLTSLIKSLHADSKHSGVVFEGRALPTKEDGEETAARSLYREALLSASIVITATSSALPLFPSSYISPGTHLCLIGSYTPTMHEVDTDLIQRAGVVVVDSREACKVEAGELIAAATPLTSMVEIGELVTTSGEPAQHLVDNVRRSGNVTIFKSVGVGIQDVAIASAVVDRAIVNALGTVLQL</sequence>
<dbReference type="OrthoDB" id="41492at2759"/>
<dbReference type="InterPro" id="IPR036291">
    <property type="entry name" value="NAD(P)-bd_dom_sf"/>
</dbReference>
<dbReference type="Pfam" id="PF02423">
    <property type="entry name" value="OCD_Mu_crystall"/>
    <property type="match status" value="2"/>
</dbReference>
<reference evidence="2 3" key="1">
    <citation type="submission" date="2019-02" db="EMBL/GenBank/DDBJ databases">
        <title>Genome sequencing of the rare red list fungi Antrodiella citrinella (Flaviporus citrinellus).</title>
        <authorList>
            <person name="Buettner E."/>
            <person name="Kellner H."/>
        </authorList>
    </citation>
    <scope>NUCLEOTIDE SEQUENCE [LARGE SCALE GENOMIC DNA]</scope>
    <source>
        <strain evidence="2 3">DSM 108506</strain>
    </source>
</reference>
<keyword evidence="3" id="KW-1185">Reference proteome</keyword>
<dbReference type="SUPFAM" id="SSF51735">
    <property type="entry name" value="NAD(P)-binding Rossmann-fold domains"/>
    <property type="match status" value="1"/>
</dbReference>
<dbReference type="Gene3D" id="3.40.50.720">
    <property type="entry name" value="NAD(P)-binding Rossmann-like Domain"/>
    <property type="match status" value="1"/>
</dbReference>
<dbReference type="PANTHER" id="PTHR13812">
    <property type="entry name" value="KETIMINE REDUCTASE MU-CRYSTALLIN"/>
    <property type="match status" value="1"/>
</dbReference>
<dbReference type="InterPro" id="IPR023401">
    <property type="entry name" value="ODC_N"/>
</dbReference>
<dbReference type="AlphaFoldDB" id="A0A4S4MRT9"/>
<evidence type="ECO:0008006" key="4">
    <source>
        <dbReference type="Google" id="ProtNLM"/>
    </source>
</evidence>